<dbReference type="EMBL" id="AVOT02008788">
    <property type="protein sequence ID" value="MBW0486735.1"/>
    <property type="molecule type" value="Genomic_DNA"/>
</dbReference>
<reference evidence="1" key="1">
    <citation type="submission" date="2021-03" db="EMBL/GenBank/DDBJ databases">
        <title>Draft genome sequence of rust myrtle Austropuccinia psidii MF-1, a brazilian biotype.</title>
        <authorList>
            <person name="Quecine M.C."/>
            <person name="Pachon D.M.R."/>
            <person name="Bonatelli M.L."/>
            <person name="Correr F.H."/>
            <person name="Franceschini L.M."/>
            <person name="Leite T.F."/>
            <person name="Margarido G.R.A."/>
            <person name="Almeida C.A."/>
            <person name="Ferrarezi J.A."/>
            <person name="Labate C.A."/>
        </authorList>
    </citation>
    <scope>NUCLEOTIDE SEQUENCE</scope>
    <source>
        <strain evidence="1">MF-1</strain>
    </source>
</reference>
<evidence type="ECO:0000313" key="1">
    <source>
        <dbReference type="EMBL" id="MBW0486735.1"/>
    </source>
</evidence>
<keyword evidence="2" id="KW-1185">Reference proteome</keyword>
<sequence length="113" mass="12647">MLLSPVCACPGHVDGGIVLHQKEAVVTTNPRGLLHPSYERKQAQSVDLLNHLSQDHSPIEKNQRHSHRRTKCPPYHEALTTQWMVDGKVLEASSRLAPNQSFSQVQMPTHPSK</sequence>
<protein>
    <submittedName>
        <fullName evidence="1">Uncharacterized protein</fullName>
    </submittedName>
</protein>
<dbReference type="AlphaFoldDB" id="A0A9Q3CPC2"/>
<dbReference type="Proteomes" id="UP000765509">
    <property type="component" value="Unassembled WGS sequence"/>
</dbReference>
<gene>
    <name evidence="1" type="ORF">O181_026450</name>
</gene>
<accession>A0A9Q3CPC2</accession>
<name>A0A9Q3CPC2_9BASI</name>
<evidence type="ECO:0000313" key="2">
    <source>
        <dbReference type="Proteomes" id="UP000765509"/>
    </source>
</evidence>
<proteinExistence type="predicted"/>
<organism evidence="1 2">
    <name type="scientific">Austropuccinia psidii MF-1</name>
    <dbReference type="NCBI Taxonomy" id="1389203"/>
    <lineage>
        <taxon>Eukaryota</taxon>
        <taxon>Fungi</taxon>
        <taxon>Dikarya</taxon>
        <taxon>Basidiomycota</taxon>
        <taxon>Pucciniomycotina</taxon>
        <taxon>Pucciniomycetes</taxon>
        <taxon>Pucciniales</taxon>
        <taxon>Sphaerophragmiaceae</taxon>
        <taxon>Austropuccinia</taxon>
    </lineage>
</organism>
<comment type="caution">
    <text evidence="1">The sequence shown here is derived from an EMBL/GenBank/DDBJ whole genome shotgun (WGS) entry which is preliminary data.</text>
</comment>